<comment type="subcellular location">
    <subcellularLocation>
        <location evidence="2">Cytoplasm</location>
    </subcellularLocation>
</comment>
<dbReference type="GO" id="GO:0004177">
    <property type="term" value="F:aminopeptidase activity"/>
    <property type="evidence" value="ECO:0007669"/>
    <property type="project" value="UniProtKB-KW"/>
</dbReference>
<dbReference type="InterPro" id="IPR002410">
    <property type="entry name" value="Peptidase_S33"/>
</dbReference>
<sequence length="187" mass="20850">MARLSIVQLSDGAKVHVKLLVLVYDARGSGKSELKPPYTDERWVADVDELRAWVGVEKFILAGGSYGGSVALQYAIAHPDRLQALILRDTWACGLRGAFNFIKTILTSDRIKPDPDRQVRLNSGNIRHNEDFAASFAEIVDIYKPKDDPAITNSGDATFEGTVADEHNLRYETHNFAFSYNLPRLDV</sequence>
<dbReference type="STRING" id="1209931.A0A135RVK7"/>
<keyword evidence="7" id="KW-0645">Protease</keyword>
<protein>
    <recommendedName>
        <fullName evidence="4">prolyl aminopeptidase</fullName>
        <ecNumber evidence="4">3.4.11.5</ecNumber>
    </recommendedName>
    <alternativeName>
        <fullName evidence="9">Prolyl aminopeptidase</fullName>
    </alternativeName>
</protein>
<evidence type="ECO:0000256" key="1">
    <source>
        <dbReference type="ARBA" id="ARBA00001585"/>
    </source>
</evidence>
<dbReference type="OrthoDB" id="408373at2759"/>
<dbReference type="EC" id="3.4.11.5" evidence="4"/>
<dbReference type="EMBL" id="JFFI01002660">
    <property type="protein sequence ID" value="KXH27578.1"/>
    <property type="molecule type" value="Genomic_DNA"/>
</dbReference>
<evidence type="ECO:0000256" key="2">
    <source>
        <dbReference type="ARBA" id="ARBA00004496"/>
    </source>
</evidence>
<dbReference type="PRINTS" id="PR00793">
    <property type="entry name" value="PROAMNOPTASE"/>
</dbReference>
<name>A0A135RVK7_9PEZI</name>
<evidence type="ECO:0000256" key="6">
    <source>
        <dbReference type="ARBA" id="ARBA00022490"/>
    </source>
</evidence>
<comment type="similarity">
    <text evidence="3">Belongs to the peptidase S33 family.</text>
</comment>
<keyword evidence="12" id="KW-1185">Reference proteome</keyword>
<dbReference type="Pfam" id="PF00561">
    <property type="entry name" value="Abhydrolase_1"/>
    <property type="match status" value="1"/>
</dbReference>
<comment type="caution">
    <text evidence="11">The sequence shown here is derived from an EMBL/GenBank/DDBJ whole genome shotgun (WGS) entry which is preliminary data.</text>
</comment>
<dbReference type="Proteomes" id="UP000070121">
    <property type="component" value="Unassembled WGS sequence"/>
</dbReference>
<comment type="catalytic activity">
    <reaction evidence="1">
        <text>Release of N-terminal proline from a peptide.</text>
        <dbReference type="EC" id="3.4.11.5"/>
    </reaction>
</comment>
<dbReference type="PRINTS" id="PR00111">
    <property type="entry name" value="ABHYDROLASE"/>
</dbReference>
<evidence type="ECO:0000313" key="12">
    <source>
        <dbReference type="Proteomes" id="UP000070121"/>
    </source>
</evidence>
<keyword evidence="5" id="KW-0031">Aminopeptidase</keyword>
<evidence type="ECO:0000256" key="4">
    <source>
        <dbReference type="ARBA" id="ARBA00012568"/>
    </source>
</evidence>
<reference evidence="11 12" key="1">
    <citation type="submission" date="2014-02" db="EMBL/GenBank/DDBJ databases">
        <title>The genome sequence of Colletotrichum salicis CBS 607.94.</title>
        <authorList>
            <person name="Baroncelli R."/>
            <person name="Thon M.R."/>
        </authorList>
    </citation>
    <scope>NUCLEOTIDE SEQUENCE [LARGE SCALE GENOMIC DNA]</scope>
    <source>
        <strain evidence="11 12">CBS 607.94</strain>
    </source>
</reference>
<dbReference type="PANTHER" id="PTHR43722">
    <property type="entry name" value="PROLINE IMINOPEPTIDASE"/>
    <property type="match status" value="1"/>
</dbReference>
<accession>A0A135RVK7</accession>
<dbReference type="SUPFAM" id="SSF53474">
    <property type="entry name" value="alpha/beta-Hydrolases"/>
    <property type="match status" value="1"/>
</dbReference>
<dbReference type="AlphaFoldDB" id="A0A135RVK7"/>
<dbReference type="GO" id="GO:0006508">
    <property type="term" value="P:proteolysis"/>
    <property type="evidence" value="ECO:0007669"/>
    <property type="project" value="UniProtKB-KW"/>
</dbReference>
<proteinExistence type="inferred from homology"/>
<feature type="domain" description="AB hydrolase-1" evidence="10">
    <location>
        <begin position="21"/>
        <end position="95"/>
    </location>
</feature>
<dbReference type="GO" id="GO:0005737">
    <property type="term" value="C:cytoplasm"/>
    <property type="evidence" value="ECO:0007669"/>
    <property type="project" value="UniProtKB-SubCell"/>
</dbReference>
<evidence type="ECO:0000313" key="11">
    <source>
        <dbReference type="EMBL" id="KXH27578.1"/>
    </source>
</evidence>
<organism evidence="11 12">
    <name type="scientific">Colletotrichum salicis</name>
    <dbReference type="NCBI Taxonomy" id="1209931"/>
    <lineage>
        <taxon>Eukaryota</taxon>
        <taxon>Fungi</taxon>
        <taxon>Dikarya</taxon>
        <taxon>Ascomycota</taxon>
        <taxon>Pezizomycotina</taxon>
        <taxon>Sordariomycetes</taxon>
        <taxon>Hypocreomycetidae</taxon>
        <taxon>Glomerellales</taxon>
        <taxon>Glomerellaceae</taxon>
        <taxon>Colletotrichum</taxon>
        <taxon>Colletotrichum acutatum species complex</taxon>
    </lineage>
</organism>
<dbReference type="Gene3D" id="3.40.50.1820">
    <property type="entry name" value="alpha/beta hydrolase"/>
    <property type="match status" value="1"/>
</dbReference>
<dbReference type="InterPro" id="IPR029058">
    <property type="entry name" value="AB_hydrolase_fold"/>
</dbReference>
<keyword evidence="6" id="KW-0963">Cytoplasm</keyword>
<dbReference type="InterPro" id="IPR000073">
    <property type="entry name" value="AB_hydrolase_1"/>
</dbReference>
<evidence type="ECO:0000256" key="7">
    <source>
        <dbReference type="ARBA" id="ARBA00022670"/>
    </source>
</evidence>
<evidence type="ECO:0000256" key="9">
    <source>
        <dbReference type="ARBA" id="ARBA00029605"/>
    </source>
</evidence>
<gene>
    <name evidence="11" type="ORF">CSAL01_00745</name>
</gene>
<evidence type="ECO:0000256" key="8">
    <source>
        <dbReference type="ARBA" id="ARBA00022801"/>
    </source>
</evidence>
<dbReference type="PANTHER" id="PTHR43722:SF1">
    <property type="entry name" value="PROLINE IMINOPEPTIDASE"/>
    <property type="match status" value="1"/>
</dbReference>
<evidence type="ECO:0000259" key="10">
    <source>
        <dbReference type="Pfam" id="PF00561"/>
    </source>
</evidence>
<evidence type="ECO:0000256" key="3">
    <source>
        <dbReference type="ARBA" id="ARBA00010088"/>
    </source>
</evidence>
<keyword evidence="8" id="KW-0378">Hydrolase</keyword>
<dbReference type="InterPro" id="IPR005944">
    <property type="entry name" value="Pro_iminopeptidase"/>
</dbReference>
<evidence type="ECO:0000256" key="5">
    <source>
        <dbReference type="ARBA" id="ARBA00022438"/>
    </source>
</evidence>